<gene>
    <name evidence="1" type="ORF">L6164_004645</name>
</gene>
<organism evidence="1 2">
    <name type="scientific">Bauhinia variegata</name>
    <name type="common">Purple orchid tree</name>
    <name type="synonym">Phanera variegata</name>
    <dbReference type="NCBI Taxonomy" id="167791"/>
    <lineage>
        <taxon>Eukaryota</taxon>
        <taxon>Viridiplantae</taxon>
        <taxon>Streptophyta</taxon>
        <taxon>Embryophyta</taxon>
        <taxon>Tracheophyta</taxon>
        <taxon>Spermatophyta</taxon>
        <taxon>Magnoliopsida</taxon>
        <taxon>eudicotyledons</taxon>
        <taxon>Gunneridae</taxon>
        <taxon>Pentapetalae</taxon>
        <taxon>rosids</taxon>
        <taxon>fabids</taxon>
        <taxon>Fabales</taxon>
        <taxon>Fabaceae</taxon>
        <taxon>Cercidoideae</taxon>
        <taxon>Cercideae</taxon>
        <taxon>Bauhiniinae</taxon>
        <taxon>Bauhinia</taxon>
    </lineage>
</organism>
<sequence length="119" mass="14143">MTRPFEAKITIHNKASLSDITQNKIIYTSTSSSTRNQRSFWITRQRKPEASLSHFVYQQDYFHSLMRMEKMECILPEAEMPDHLNKQAVTAESCVDFAQEQWYMQHHKKAVVMIHKTFF</sequence>
<dbReference type="Proteomes" id="UP000828941">
    <property type="component" value="Chromosome 2"/>
</dbReference>
<proteinExistence type="predicted"/>
<comment type="caution">
    <text evidence="1">The sequence shown here is derived from an EMBL/GenBank/DDBJ whole genome shotgun (WGS) entry which is preliminary data.</text>
</comment>
<keyword evidence="2" id="KW-1185">Reference proteome</keyword>
<protein>
    <submittedName>
        <fullName evidence="1">Uncharacterized protein</fullName>
    </submittedName>
</protein>
<evidence type="ECO:0000313" key="2">
    <source>
        <dbReference type="Proteomes" id="UP000828941"/>
    </source>
</evidence>
<name>A0ACB9Q7S9_BAUVA</name>
<dbReference type="EMBL" id="CM039427">
    <property type="protein sequence ID" value="KAI4355921.1"/>
    <property type="molecule type" value="Genomic_DNA"/>
</dbReference>
<evidence type="ECO:0000313" key="1">
    <source>
        <dbReference type="EMBL" id="KAI4355921.1"/>
    </source>
</evidence>
<reference evidence="1 2" key="1">
    <citation type="journal article" date="2022" name="DNA Res.">
        <title>Chromosomal-level genome assembly of the orchid tree Bauhinia variegata (Leguminosae; Cercidoideae) supports the allotetraploid origin hypothesis of Bauhinia.</title>
        <authorList>
            <person name="Zhong Y."/>
            <person name="Chen Y."/>
            <person name="Zheng D."/>
            <person name="Pang J."/>
            <person name="Liu Y."/>
            <person name="Luo S."/>
            <person name="Meng S."/>
            <person name="Qian L."/>
            <person name="Wei D."/>
            <person name="Dai S."/>
            <person name="Zhou R."/>
        </authorList>
    </citation>
    <scope>NUCLEOTIDE SEQUENCE [LARGE SCALE GENOMIC DNA]</scope>
    <source>
        <strain evidence="1">BV-YZ2020</strain>
    </source>
</reference>
<accession>A0ACB9Q7S9</accession>